<evidence type="ECO:0000256" key="5">
    <source>
        <dbReference type="PIRNR" id="PIRNR038471"/>
    </source>
</evidence>
<comment type="function">
    <text evidence="5">Involved in formation and maintenance of cell shape.</text>
</comment>
<dbReference type="Gene3D" id="2.40.10.340">
    <property type="entry name" value="Rod shape-determining protein MreC, domain 1"/>
    <property type="match status" value="1"/>
</dbReference>
<dbReference type="InterPro" id="IPR055342">
    <property type="entry name" value="MreC_beta-barrel_core"/>
</dbReference>
<accession>A0A2R5HHR5</accession>
<feature type="coiled-coil region" evidence="6">
    <location>
        <begin position="91"/>
        <end position="125"/>
    </location>
</feature>
<dbReference type="Pfam" id="PF04085">
    <property type="entry name" value="MreC"/>
    <property type="match status" value="1"/>
</dbReference>
<dbReference type="NCBIfam" id="TIGR00219">
    <property type="entry name" value="mreC"/>
    <property type="match status" value="1"/>
</dbReference>
<evidence type="ECO:0000259" key="7">
    <source>
        <dbReference type="Pfam" id="PF04085"/>
    </source>
</evidence>
<dbReference type="InterPro" id="IPR042175">
    <property type="entry name" value="Cell/Rod_MreC_2"/>
</dbReference>
<evidence type="ECO:0000256" key="2">
    <source>
        <dbReference type="ARBA" id="ARBA00013855"/>
    </source>
</evidence>
<evidence type="ECO:0000313" key="9">
    <source>
        <dbReference type="Proteomes" id="UP000245021"/>
    </source>
</evidence>
<dbReference type="EMBL" id="BFFO01000016">
    <property type="protein sequence ID" value="GBG97532.1"/>
    <property type="molecule type" value="Genomic_DNA"/>
</dbReference>
<dbReference type="AlphaFoldDB" id="A0A2R5HHR5"/>
<evidence type="ECO:0000256" key="6">
    <source>
        <dbReference type="SAM" id="Coils"/>
    </source>
</evidence>
<dbReference type="InterPro" id="IPR042177">
    <property type="entry name" value="Cell/Rod_1"/>
</dbReference>
<feature type="domain" description="Rod shape-determining protein MreC beta-barrel core" evidence="7">
    <location>
        <begin position="135"/>
        <end position="292"/>
    </location>
</feature>
<dbReference type="GO" id="GO:0008360">
    <property type="term" value="P:regulation of cell shape"/>
    <property type="evidence" value="ECO:0007669"/>
    <property type="project" value="UniProtKB-KW"/>
</dbReference>
<dbReference type="PANTHER" id="PTHR34138:SF1">
    <property type="entry name" value="CELL SHAPE-DETERMINING PROTEIN MREC"/>
    <property type="match status" value="1"/>
</dbReference>
<organism evidence="8 9">
    <name type="scientific">Lactococcus termiticola</name>
    <dbReference type="NCBI Taxonomy" id="2169526"/>
    <lineage>
        <taxon>Bacteria</taxon>
        <taxon>Bacillati</taxon>
        <taxon>Bacillota</taxon>
        <taxon>Bacilli</taxon>
        <taxon>Lactobacillales</taxon>
        <taxon>Streptococcaceae</taxon>
        <taxon>Lactococcus</taxon>
    </lineage>
</organism>
<evidence type="ECO:0000313" key="8">
    <source>
        <dbReference type="EMBL" id="GBG97532.1"/>
    </source>
</evidence>
<comment type="similarity">
    <text evidence="1 5">Belongs to the MreC family.</text>
</comment>
<dbReference type="Gene3D" id="2.40.10.350">
    <property type="entry name" value="Rod shape-determining protein MreC, domain 2"/>
    <property type="match status" value="1"/>
</dbReference>
<dbReference type="PIRSF" id="PIRSF038471">
    <property type="entry name" value="MreC"/>
    <property type="match status" value="1"/>
</dbReference>
<keyword evidence="9" id="KW-1185">Reference proteome</keyword>
<dbReference type="PANTHER" id="PTHR34138">
    <property type="entry name" value="CELL SHAPE-DETERMINING PROTEIN MREC"/>
    <property type="match status" value="1"/>
</dbReference>
<proteinExistence type="inferred from homology"/>
<keyword evidence="6" id="KW-0175">Coiled coil</keyword>
<keyword evidence="3 5" id="KW-0133">Cell shape</keyword>
<protein>
    <recommendedName>
        <fullName evidence="2 5">Cell shape-determining protein MreC</fullName>
    </recommendedName>
    <alternativeName>
        <fullName evidence="4 5">Cell shape protein MreC</fullName>
    </alternativeName>
</protein>
<comment type="caution">
    <text evidence="8">The sequence shown here is derived from an EMBL/GenBank/DDBJ whole genome shotgun (WGS) entry which is preliminary data.</text>
</comment>
<evidence type="ECO:0000256" key="1">
    <source>
        <dbReference type="ARBA" id="ARBA00009369"/>
    </source>
</evidence>
<dbReference type="Proteomes" id="UP000245021">
    <property type="component" value="Unassembled WGS sequence"/>
</dbReference>
<evidence type="ECO:0000256" key="4">
    <source>
        <dbReference type="ARBA" id="ARBA00032089"/>
    </source>
</evidence>
<dbReference type="InterPro" id="IPR007221">
    <property type="entry name" value="MreC"/>
</dbReference>
<evidence type="ECO:0000256" key="3">
    <source>
        <dbReference type="ARBA" id="ARBA00022960"/>
    </source>
</evidence>
<name>A0A2R5HHR5_9LACT</name>
<reference evidence="8 9" key="1">
    <citation type="journal article" date="2018" name="Genome Announc.">
        <title>Draft Genome Sequence of Lactococcus sp. Strain NtB2 (JCM 32569), Isolated from the Gut of the Higher Termite Nasutitermes takasagoensis.</title>
        <authorList>
            <person name="Noda S."/>
            <person name="Aihara C."/>
            <person name="Yuki M."/>
            <person name="Ohkuma M."/>
        </authorList>
    </citation>
    <scope>NUCLEOTIDE SEQUENCE [LARGE SCALE GENOMIC DNA]</scope>
    <source>
        <strain evidence="8 9">NtB2</strain>
    </source>
</reference>
<sequence>MNSKLKEKTVKKFNFSKVMIIALLIVIAAVTAIVVSSKNYSDHKKPSAMTQTINAGTGFVDKILAAPVHFFQDRANQVHNLLDTYKQNESLKSQLTKSNDAESKLKSTESENKALKAALKLQETLTNYDSVSSNVINRSPSSWNDNLIIDQGTDDGVQEGMIVMGNAGVIGRVSQANKDNSKVALLSSASGVTNKIPVKLGSDDKPTYGLLTGYDSHQAAYIVSSLTTKDQFAKGTSVVTSGLGGSGSDASPSGLSVGTVIGEKDADSGLSRQVYVKPVGDLYDIRFAFVIKGVNGGN</sequence>
<gene>
    <name evidence="8" type="primary">mreC</name>
    <name evidence="8" type="ORF">NtB2_01678</name>
</gene>
<dbReference type="GO" id="GO:0005886">
    <property type="term" value="C:plasma membrane"/>
    <property type="evidence" value="ECO:0007669"/>
    <property type="project" value="TreeGrafter"/>
</dbReference>